<reference evidence="1 2" key="1">
    <citation type="journal article" date="2022" name="DNA Res.">
        <title>Chromosomal-level genome assembly of the orchid tree Bauhinia variegata (Leguminosae; Cercidoideae) supports the allotetraploid origin hypothesis of Bauhinia.</title>
        <authorList>
            <person name="Zhong Y."/>
            <person name="Chen Y."/>
            <person name="Zheng D."/>
            <person name="Pang J."/>
            <person name="Liu Y."/>
            <person name="Luo S."/>
            <person name="Meng S."/>
            <person name="Qian L."/>
            <person name="Wei D."/>
            <person name="Dai S."/>
            <person name="Zhou R."/>
        </authorList>
    </citation>
    <scope>NUCLEOTIDE SEQUENCE [LARGE SCALE GENOMIC DNA]</scope>
    <source>
        <strain evidence="1">BV-YZ2020</strain>
    </source>
</reference>
<proteinExistence type="predicted"/>
<name>A0ACB9Q9Z4_BAUVA</name>
<dbReference type="Proteomes" id="UP000828941">
    <property type="component" value="Chromosome 1"/>
</dbReference>
<organism evidence="1 2">
    <name type="scientific">Bauhinia variegata</name>
    <name type="common">Purple orchid tree</name>
    <name type="synonym">Phanera variegata</name>
    <dbReference type="NCBI Taxonomy" id="167791"/>
    <lineage>
        <taxon>Eukaryota</taxon>
        <taxon>Viridiplantae</taxon>
        <taxon>Streptophyta</taxon>
        <taxon>Embryophyta</taxon>
        <taxon>Tracheophyta</taxon>
        <taxon>Spermatophyta</taxon>
        <taxon>Magnoliopsida</taxon>
        <taxon>eudicotyledons</taxon>
        <taxon>Gunneridae</taxon>
        <taxon>Pentapetalae</taxon>
        <taxon>rosids</taxon>
        <taxon>fabids</taxon>
        <taxon>Fabales</taxon>
        <taxon>Fabaceae</taxon>
        <taxon>Cercidoideae</taxon>
        <taxon>Cercideae</taxon>
        <taxon>Bauhiniinae</taxon>
        <taxon>Bauhinia</taxon>
    </lineage>
</organism>
<gene>
    <name evidence="1" type="ORF">L6164_001126</name>
</gene>
<dbReference type="EMBL" id="CM039426">
    <property type="protein sequence ID" value="KAI4357159.1"/>
    <property type="molecule type" value="Genomic_DNA"/>
</dbReference>
<evidence type="ECO:0000313" key="2">
    <source>
        <dbReference type="Proteomes" id="UP000828941"/>
    </source>
</evidence>
<accession>A0ACB9Q9Z4</accession>
<evidence type="ECO:0000313" key="1">
    <source>
        <dbReference type="EMBL" id="KAI4357159.1"/>
    </source>
</evidence>
<comment type="caution">
    <text evidence="1">The sequence shown here is derived from an EMBL/GenBank/DDBJ whole genome shotgun (WGS) entry which is preliminary data.</text>
</comment>
<keyword evidence="2" id="KW-1185">Reference proteome</keyword>
<sequence length="75" mass="9027">MSSLNKWADFMPVIIHKLKALHRAGAYKHLMTEERFENLKWLKIFNKSKVKIDIEKVKPYYLSLVEKVNKWNSCF</sequence>
<protein>
    <submittedName>
        <fullName evidence="1">Uncharacterized protein</fullName>
    </submittedName>
</protein>